<name>A0ABN2D4D8_9ACTN</name>
<feature type="transmembrane region" description="Helical" evidence="1">
    <location>
        <begin position="389"/>
        <end position="410"/>
    </location>
</feature>
<keyword evidence="1" id="KW-1133">Transmembrane helix</keyword>
<proteinExistence type="predicted"/>
<feature type="transmembrane region" description="Helical" evidence="1">
    <location>
        <begin position="457"/>
        <end position="477"/>
    </location>
</feature>
<evidence type="ECO:0000256" key="1">
    <source>
        <dbReference type="SAM" id="Phobius"/>
    </source>
</evidence>
<sequence>MTLAWLTHPVSAVAVLVLLVNDHLLKAAAPGVVTGKLSDVAGLVFAPALVAALCCLLVPRLPARWAAAGSTVLVGVAFAAVKAVPGGADVASAAWSVIRPSTILADPTDLLALPALGIAWWVRGRTLTPVVSTPVARGVRAAVVLPFAVLGVAATSAPDYPAVDRVVVVDGQVRAMLYNAFHGLPDGDSDLDDAAATVDGVTWTALKAPVTPDLPPRATNACVPDRPDVCYRVVPGRLAVEESTDAGRTWRMSWQVAEGRRTFLARRDSDLRSPREHLSAAEVAILPADGGYRVFVANRRDGIAVRQPDGAWQRIGLSYAGKTWPPAPLTAPGKHIWAEYALAVAIGSALYVLGLLPALSRRRVLAGFAAGTTVLGAIVVALAQLVDSFLGLGFTLIGMGVGVAGLVWWIATVAGDPRPRPWLWPTQAALAAAAAAGVIATFYGWSAGHPDAYSTAAGIAGAVTGAAVAGTVVLVLFGRGPAARPEPEYEWTTSGG</sequence>
<accession>A0ABN2D4D8</accession>
<comment type="caution">
    <text evidence="2">The sequence shown here is derived from an EMBL/GenBank/DDBJ whole genome shotgun (WGS) entry which is preliminary data.</text>
</comment>
<keyword evidence="1" id="KW-0812">Transmembrane</keyword>
<feature type="transmembrane region" description="Helical" evidence="1">
    <location>
        <begin position="364"/>
        <end position="383"/>
    </location>
</feature>
<organism evidence="2 3">
    <name type="scientific">Dactylosporangium maewongense</name>
    <dbReference type="NCBI Taxonomy" id="634393"/>
    <lineage>
        <taxon>Bacteria</taxon>
        <taxon>Bacillati</taxon>
        <taxon>Actinomycetota</taxon>
        <taxon>Actinomycetes</taxon>
        <taxon>Micromonosporales</taxon>
        <taxon>Micromonosporaceae</taxon>
        <taxon>Dactylosporangium</taxon>
    </lineage>
</organism>
<gene>
    <name evidence="2" type="ORF">GCM10009827_108360</name>
</gene>
<feature type="transmembrane region" description="Helical" evidence="1">
    <location>
        <begin position="337"/>
        <end position="357"/>
    </location>
</feature>
<reference evidence="2 3" key="1">
    <citation type="journal article" date="2019" name="Int. J. Syst. Evol. Microbiol.">
        <title>The Global Catalogue of Microorganisms (GCM) 10K type strain sequencing project: providing services to taxonomists for standard genome sequencing and annotation.</title>
        <authorList>
            <consortium name="The Broad Institute Genomics Platform"/>
            <consortium name="The Broad Institute Genome Sequencing Center for Infectious Disease"/>
            <person name="Wu L."/>
            <person name="Ma J."/>
        </authorList>
    </citation>
    <scope>NUCLEOTIDE SEQUENCE [LARGE SCALE GENOMIC DNA]</scope>
    <source>
        <strain evidence="2 3">JCM 15933</strain>
    </source>
</reference>
<keyword evidence="1" id="KW-0472">Membrane</keyword>
<dbReference type="Proteomes" id="UP001501470">
    <property type="component" value="Unassembled WGS sequence"/>
</dbReference>
<feature type="transmembrane region" description="Helical" evidence="1">
    <location>
        <begin position="422"/>
        <end position="445"/>
    </location>
</feature>
<keyword evidence="3" id="KW-1185">Reference proteome</keyword>
<dbReference type="EMBL" id="BAAAQD010000041">
    <property type="protein sequence ID" value="GAA1568950.1"/>
    <property type="molecule type" value="Genomic_DNA"/>
</dbReference>
<evidence type="ECO:0008006" key="4">
    <source>
        <dbReference type="Google" id="ProtNLM"/>
    </source>
</evidence>
<evidence type="ECO:0000313" key="2">
    <source>
        <dbReference type="EMBL" id="GAA1568950.1"/>
    </source>
</evidence>
<protein>
    <recommendedName>
        <fullName evidence="4">Integral membrane protein</fullName>
    </recommendedName>
</protein>
<evidence type="ECO:0000313" key="3">
    <source>
        <dbReference type="Proteomes" id="UP001501470"/>
    </source>
</evidence>
<dbReference type="SUPFAM" id="SSF110296">
    <property type="entry name" value="Oligoxyloglucan reducing end-specific cellobiohydrolase"/>
    <property type="match status" value="1"/>
</dbReference>